<sequence>MEKKQERVLAYGLSTEIRDSDIQEVSGGVANMSRIVTWYYSGEKTGGHMAKDIDYDL</sequence>
<reference evidence="1 2" key="1">
    <citation type="submission" date="2015-11" db="EMBL/GenBank/DDBJ databases">
        <title>Genomic analysis of 38 Legionella species identifies large and diverse effector repertoires.</title>
        <authorList>
            <person name="Burstein D."/>
            <person name="Amaro F."/>
            <person name="Zusman T."/>
            <person name="Lifshitz Z."/>
            <person name="Cohen O."/>
            <person name="Gilbert J.A."/>
            <person name="Pupko T."/>
            <person name="Shuman H.A."/>
            <person name="Segal G."/>
        </authorList>
    </citation>
    <scope>NUCLEOTIDE SEQUENCE [LARGE SCALE GENOMIC DNA]</scope>
    <source>
        <strain evidence="1 2">Mt.St.Helens-9</strain>
    </source>
</reference>
<keyword evidence="2" id="KW-1185">Reference proteome</keyword>
<accession>A0A0W0YYH7</accession>
<evidence type="ECO:0000313" key="1">
    <source>
        <dbReference type="EMBL" id="KTD61695.1"/>
    </source>
</evidence>
<organism evidence="1 2">
    <name type="scientific">Legionella spiritensis</name>
    <dbReference type="NCBI Taxonomy" id="452"/>
    <lineage>
        <taxon>Bacteria</taxon>
        <taxon>Pseudomonadati</taxon>
        <taxon>Pseudomonadota</taxon>
        <taxon>Gammaproteobacteria</taxon>
        <taxon>Legionellales</taxon>
        <taxon>Legionellaceae</taxon>
        <taxon>Legionella</taxon>
    </lineage>
</organism>
<dbReference type="AlphaFoldDB" id="A0A0W0YYH7"/>
<dbReference type="EMBL" id="LNYX01000031">
    <property type="protein sequence ID" value="KTD61695.1"/>
    <property type="molecule type" value="Genomic_DNA"/>
</dbReference>
<comment type="caution">
    <text evidence="1">The sequence shown here is derived from an EMBL/GenBank/DDBJ whole genome shotgun (WGS) entry which is preliminary data.</text>
</comment>
<gene>
    <name evidence="1" type="ORF">Lspi_2325</name>
</gene>
<dbReference type="PATRIC" id="fig|452.5.peg.2565"/>
<name>A0A0W0YYH7_LEGSP</name>
<proteinExistence type="predicted"/>
<evidence type="ECO:0000313" key="2">
    <source>
        <dbReference type="Proteomes" id="UP000054877"/>
    </source>
</evidence>
<dbReference type="STRING" id="452.Lspi_2325"/>
<dbReference type="RefSeq" id="WP_156413340.1">
    <property type="nucleotide sequence ID" value="NZ_CAAAII010000001.1"/>
</dbReference>
<dbReference type="Proteomes" id="UP000054877">
    <property type="component" value="Unassembled WGS sequence"/>
</dbReference>
<protein>
    <submittedName>
        <fullName evidence="1">Uncharacterized protein</fullName>
    </submittedName>
</protein>